<reference evidence="1" key="1">
    <citation type="submission" date="2012-02" db="EMBL/GenBank/DDBJ databases">
        <title>The complete genome of Solitalea canadensis DSM 3403.</title>
        <authorList>
            <consortium name="US DOE Joint Genome Institute (JGI-PGF)"/>
            <person name="Lucas S."/>
            <person name="Copeland A."/>
            <person name="Lapidus A."/>
            <person name="Glavina del Rio T."/>
            <person name="Dalin E."/>
            <person name="Tice H."/>
            <person name="Bruce D."/>
            <person name="Goodwin L."/>
            <person name="Pitluck S."/>
            <person name="Peters L."/>
            <person name="Ovchinnikova G."/>
            <person name="Lu M."/>
            <person name="Kyrpides N."/>
            <person name="Mavromatis K."/>
            <person name="Ivanova N."/>
            <person name="Brettin T."/>
            <person name="Detter J.C."/>
            <person name="Han C."/>
            <person name="Larimer F."/>
            <person name="Land M."/>
            <person name="Hauser L."/>
            <person name="Markowitz V."/>
            <person name="Cheng J.-F."/>
            <person name="Hugenholtz P."/>
            <person name="Woyke T."/>
            <person name="Wu D."/>
            <person name="Spring S."/>
            <person name="Schroeder M."/>
            <person name="Kopitz M."/>
            <person name="Brambilla E."/>
            <person name="Klenk H.-P."/>
            <person name="Eisen J.A."/>
        </authorList>
    </citation>
    <scope>NUCLEOTIDE SEQUENCE</scope>
    <source>
        <strain evidence="1">DSM 3403</strain>
    </source>
</reference>
<evidence type="ECO:0000313" key="2">
    <source>
        <dbReference type="Proteomes" id="UP000007590"/>
    </source>
</evidence>
<dbReference type="RefSeq" id="WP_014680628.1">
    <property type="nucleotide sequence ID" value="NC_017770.1"/>
</dbReference>
<accession>H8KRD4</accession>
<dbReference type="KEGG" id="scn:Solca_2359"/>
<protein>
    <recommendedName>
        <fullName evidence="3">Spore protein</fullName>
    </recommendedName>
</protein>
<dbReference type="HOGENOM" id="CLU_192311_0_0_10"/>
<dbReference type="EMBL" id="CP003349">
    <property type="protein sequence ID" value="AFD07401.1"/>
    <property type="molecule type" value="Genomic_DNA"/>
</dbReference>
<gene>
    <name evidence="1" type="ordered locus">Solca_2359</name>
</gene>
<proteinExistence type="predicted"/>
<dbReference type="Proteomes" id="UP000007590">
    <property type="component" value="Chromosome"/>
</dbReference>
<dbReference type="STRING" id="929556.Solca_2359"/>
<dbReference type="AlphaFoldDB" id="H8KRD4"/>
<name>H8KRD4_SOLCM</name>
<dbReference type="eggNOG" id="ENOG5033III">
    <property type="taxonomic scope" value="Bacteria"/>
</dbReference>
<evidence type="ECO:0000313" key="1">
    <source>
        <dbReference type="EMBL" id="AFD07401.1"/>
    </source>
</evidence>
<keyword evidence="2" id="KW-1185">Reference proteome</keyword>
<organism evidence="1 2">
    <name type="scientific">Solitalea canadensis (strain ATCC 29591 / DSM 3403 / JCM 21819 / LMG 8368 / NBRC 15130 / NCIMB 12057 / USAM 9D)</name>
    <name type="common">Flexibacter canadensis</name>
    <dbReference type="NCBI Taxonomy" id="929556"/>
    <lineage>
        <taxon>Bacteria</taxon>
        <taxon>Pseudomonadati</taxon>
        <taxon>Bacteroidota</taxon>
        <taxon>Sphingobacteriia</taxon>
        <taxon>Sphingobacteriales</taxon>
        <taxon>Sphingobacteriaceae</taxon>
        <taxon>Solitalea</taxon>
    </lineage>
</organism>
<sequence>MLIEVNHAIIRLTEVYKLLTIKFREIMAVTRLKRKDRKNKTVSRLEVQHLKLATNLELGSRSKEKATSQVVKNRNIIAELEKAAK</sequence>
<evidence type="ECO:0008006" key="3">
    <source>
        <dbReference type="Google" id="ProtNLM"/>
    </source>
</evidence>